<evidence type="ECO:0000256" key="1">
    <source>
        <dbReference type="SAM" id="MobiDB-lite"/>
    </source>
</evidence>
<name>A0A5E4CGR0_MARMO</name>
<reference evidence="2" key="1">
    <citation type="submission" date="2019-04" db="EMBL/GenBank/DDBJ databases">
        <authorList>
            <person name="Alioto T."/>
            <person name="Alioto T."/>
        </authorList>
    </citation>
    <scope>NUCLEOTIDE SEQUENCE [LARGE SCALE GENOMIC DNA]</scope>
</reference>
<comment type="caution">
    <text evidence="2">The sequence shown here is derived from an EMBL/GenBank/DDBJ whole genome shotgun (WGS) entry which is preliminary data.</text>
</comment>
<dbReference type="Proteomes" id="UP000335636">
    <property type="component" value="Unassembled WGS sequence"/>
</dbReference>
<evidence type="ECO:0000313" key="3">
    <source>
        <dbReference type="Proteomes" id="UP000335636"/>
    </source>
</evidence>
<organism evidence="2 3">
    <name type="scientific">Marmota monax</name>
    <name type="common">Woodchuck</name>
    <dbReference type="NCBI Taxonomy" id="9995"/>
    <lineage>
        <taxon>Eukaryota</taxon>
        <taxon>Metazoa</taxon>
        <taxon>Chordata</taxon>
        <taxon>Craniata</taxon>
        <taxon>Vertebrata</taxon>
        <taxon>Euteleostomi</taxon>
        <taxon>Mammalia</taxon>
        <taxon>Eutheria</taxon>
        <taxon>Euarchontoglires</taxon>
        <taxon>Glires</taxon>
        <taxon>Rodentia</taxon>
        <taxon>Sciuromorpha</taxon>
        <taxon>Sciuridae</taxon>
        <taxon>Xerinae</taxon>
        <taxon>Marmotini</taxon>
        <taxon>Marmota</taxon>
    </lineage>
</organism>
<gene>
    <name evidence="2" type="ORF">MONAX_5E003337</name>
</gene>
<evidence type="ECO:0000313" key="2">
    <source>
        <dbReference type="EMBL" id="VTJ80995.1"/>
    </source>
</evidence>
<dbReference type="EMBL" id="CABDUW010001373">
    <property type="protein sequence ID" value="VTJ80995.1"/>
    <property type="molecule type" value="Genomic_DNA"/>
</dbReference>
<protein>
    <submittedName>
        <fullName evidence="2">Uncharacterized protein</fullName>
    </submittedName>
</protein>
<feature type="region of interest" description="Disordered" evidence="1">
    <location>
        <begin position="183"/>
        <end position="210"/>
    </location>
</feature>
<proteinExistence type="predicted"/>
<dbReference type="AlphaFoldDB" id="A0A5E4CGR0"/>
<feature type="region of interest" description="Disordered" evidence="1">
    <location>
        <begin position="446"/>
        <end position="494"/>
    </location>
</feature>
<sequence length="494" mass="52507">ESSGGSLSRYTHGLRVSSNPSPQVPGPMVPPHRTVLPVRVQKDREVSGATPLPVSSPAASRRFRVPVSYRYCKHLWCPGPGWLRVSRGARLRVTRTRRRRTASDSRCCGMVLQDDDGVGCPTLGPHSTPGSRISRPQTDVRNEDDWCGVRVVPGEVSGSRMYRRRLLGSVRDDSRMTYEYRPEGLANPHRGRSCSSVGGPPPPTLSGRLPPVTVSTGDPFWDGSRVWTDYGVSSSHGPSVTTFDGNSAPPLTGFSSLVPRAESGRPRGWRGGPPSGSFRVPTVCGPPGPFGEWGLQVSEVRRVSVYHSGLASTPSVPGPWGGTGTGGAPQSPQGNGDLTRQTLYPTFATASLGSSLGGSARLSSGPLERQCGLAAGFGCRGTDVSGCWLPASGLDLRVRPGWPPQTPGAGWGLGQLDLPQLQQKSRGHWDWPAWARCPSLRTVVHGSRRVEPSTDWGGEGPGKGVKGGAERTEPKPGVSLKLHCPGWTKPLSGP</sequence>
<keyword evidence="3" id="KW-1185">Reference proteome</keyword>
<feature type="region of interest" description="Disordered" evidence="1">
    <location>
        <begin position="311"/>
        <end position="338"/>
    </location>
</feature>
<feature type="compositionally biased region" description="Polar residues" evidence="1">
    <location>
        <begin position="128"/>
        <end position="137"/>
    </location>
</feature>
<feature type="region of interest" description="Disordered" evidence="1">
    <location>
        <begin position="1"/>
        <end position="31"/>
    </location>
</feature>
<feature type="region of interest" description="Disordered" evidence="1">
    <location>
        <begin position="119"/>
        <end position="139"/>
    </location>
</feature>
<feature type="compositionally biased region" description="Gly residues" evidence="1">
    <location>
        <begin position="457"/>
        <end position="467"/>
    </location>
</feature>
<feature type="non-terminal residue" evidence="2">
    <location>
        <position position="1"/>
    </location>
</feature>
<accession>A0A5E4CGR0</accession>